<dbReference type="PANTHER" id="PTHR36456">
    <property type="entry name" value="UPF0232 PROTEIN SCO3875"/>
    <property type="match status" value="1"/>
</dbReference>
<feature type="compositionally biased region" description="Basic and acidic residues" evidence="1">
    <location>
        <begin position="76"/>
        <end position="86"/>
    </location>
</feature>
<proteinExistence type="predicted"/>
<dbReference type="PANTHER" id="PTHR36456:SF1">
    <property type="entry name" value="UPF0232 PROTEIN SCO3875"/>
    <property type="match status" value="1"/>
</dbReference>
<evidence type="ECO:0000313" key="3">
    <source>
        <dbReference type="Proteomes" id="UP000001116"/>
    </source>
</evidence>
<dbReference type="OrthoDB" id="5516926at2"/>
<dbReference type="AlphaFoldDB" id="A6W3V8"/>
<dbReference type="HOGENOM" id="CLU_087206_0_0_11"/>
<sequence length="217" mass="22616">MSPPARRSAVTEPPGAAGPREDPDAAGEPGQDPGDGPEDDDGSIGADLARTALGRARAAAAARGLRPGQVPLGGKQTREEWREARRGGGSTRSGAHPDARDPQSLDSTLGRLVGERGWERPVAVGGAFGRWDVVVGPELAGHCTPETLKDGTLVVRAESTAWATQVRLLTSHLVRRLDEELGHGVVTKVVVRGPQGPSWRKGGRSAPGGRGPRDTYG</sequence>
<gene>
    <name evidence="2" type="ordered locus">Krad_0005</name>
</gene>
<dbReference type="Proteomes" id="UP000001116">
    <property type="component" value="Chromosome"/>
</dbReference>
<organism evidence="2 3">
    <name type="scientific">Kineococcus radiotolerans (strain ATCC BAA-149 / DSM 14245 / SRS30216)</name>
    <dbReference type="NCBI Taxonomy" id="266940"/>
    <lineage>
        <taxon>Bacteria</taxon>
        <taxon>Bacillati</taxon>
        <taxon>Actinomycetota</taxon>
        <taxon>Actinomycetes</taxon>
        <taxon>Kineosporiales</taxon>
        <taxon>Kineosporiaceae</taxon>
        <taxon>Kineococcus</taxon>
    </lineage>
</organism>
<feature type="compositionally biased region" description="Low complexity" evidence="1">
    <location>
        <begin position="45"/>
        <end position="66"/>
    </location>
</feature>
<evidence type="ECO:0000313" key="2">
    <source>
        <dbReference type="EMBL" id="ABS01497.1"/>
    </source>
</evidence>
<dbReference type="eggNOG" id="COG5512">
    <property type="taxonomic scope" value="Bacteria"/>
</dbReference>
<feature type="region of interest" description="Disordered" evidence="1">
    <location>
        <begin position="192"/>
        <end position="217"/>
    </location>
</feature>
<dbReference type="KEGG" id="kra:Krad_0005"/>
<evidence type="ECO:0000256" key="1">
    <source>
        <dbReference type="SAM" id="MobiDB-lite"/>
    </source>
</evidence>
<protein>
    <submittedName>
        <fullName evidence="2">Uncharacterized protein</fullName>
    </submittedName>
</protein>
<keyword evidence="3" id="KW-1185">Reference proteome</keyword>
<dbReference type="InterPro" id="IPR007922">
    <property type="entry name" value="DciA-like"/>
</dbReference>
<feature type="region of interest" description="Disordered" evidence="1">
    <location>
        <begin position="1"/>
        <end position="106"/>
    </location>
</feature>
<dbReference type="RefSeq" id="WP_012085687.1">
    <property type="nucleotide sequence ID" value="NC_009664.2"/>
</dbReference>
<dbReference type="EMBL" id="CP000750">
    <property type="protein sequence ID" value="ABS01497.1"/>
    <property type="molecule type" value="Genomic_DNA"/>
</dbReference>
<dbReference type="STRING" id="266940.Krad_0005"/>
<accession>A6W3V8</accession>
<name>A6W3V8_KINRD</name>
<dbReference type="Pfam" id="PF05258">
    <property type="entry name" value="DciA"/>
    <property type="match status" value="1"/>
</dbReference>
<reference evidence="3" key="1">
    <citation type="journal article" date="2008" name="PLoS ONE">
        <title>Survival in nuclear waste, extreme resistance, and potential applications gleaned from the genome sequence of Kineococcus radiotolerans SRS30216.</title>
        <authorList>
            <person name="Bagwell C.E."/>
            <person name="Bhat S."/>
            <person name="Hawkins G.M."/>
            <person name="Smith B.W."/>
            <person name="Biswas T."/>
            <person name="Hoover T.R."/>
            <person name="Saunders E."/>
            <person name="Han C.S."/>
            <person name="Tsodikov O.V."/>
            <person name="Shimkets L.J."/>
        </authorList>
    </citation>
    <scope>NUCLEOTIDE SEQUENCE [LARGE SCALE GENOMIC DNA]</scope>
    <source>
        <strain evidence="3">ATCC BAA-149 / DSM 14245 / SRS30216</strain>
    </source>
</reference>